<dbReference type="InterPro" id="IPR027417">
    <property type="entry name" value="P-loop_NTPase"/>
</dbReference>
<dbReference type="Pfam" id="PF06564">
    <property type="entry name" value="CBP_BcsQ"/>
    <property type="match status" value="1"/>
</dbReference>
<evidence type="ECO:0000313" key="2">
    <source>
        <dbReference type="Proteomes" id="UP000005234"/>
    </source>
</evidence>
<dbReference type="OrthoDB" id="5288747at2"/>
<proteinExistence type="predicted"/>
<dbReference type="KEGG" id="fau:Fraau_2362"/>
<dbReference type="InterPro" id="IPR017746">
    <property type="entry name" value="Cellulose_synthase_operon_BcsQ"/>
</dbReference>
<name>H8L5Y6_FRAAD</name>
<dbReference type="STRING" id="767434.Fraau_2362"/>
<reference evidence="1" key="1">
    <citation type="submission" date="2012-02" db="EMBL/GenBank/DDBJ databases">
        <title>The complete genome of Frateuria aurantia DSM 6220.</title>
        <authorList>
            <consortium name="US DOE Joint Genome Institute (JGI-PGF)"/>
            <person name="Lucas S."/>
            <person name="Copeland A."/>
            <person name="Lapidus A."/>
            <person name="Glavina del Rio T."/>
            <person name="Dalin E."/>
            <person name="Tice H."/>
            <person name="Bruce D."/>
            <person name="Goodwin L."/>
            <person name="Pitluck S."/>
            <person name="Peters L."/>
            <person name="Ovchinnikova G."/>
            <person name="Teshima H."/>
            <person name="Kyrpides N."/>
            <person name="Mavromatis K."/>
            <person name="Ivanova N."/>
            <person name="Brettin T."/>
            <person name="Detter J.C."/>
            <person name="Han C."/>
            <person name="Larimer F."/>
            <person name="Land M."/>
            <person name="Hauser L."/>
            <person name="Markowitz V."/>
            <person name="Cheng J.-F."/>
            <person name="Hugenholtz P."/>
            <person name="Woyke T."/>
            <person name="Wu D."/>
            <person name="Brambilla E."/>
            <person name="Klenk H.-P."/>
            <person name="Eisen J.A."/>
        </authorList>
    </citation>
    <scope>NUCLEOTIDE SEQUENCE</scope>
    <source>
        <strain evidence="1">DSM 6220</strain>
    </source>
</reference>
<dbReference type="HOGENOM" id="CLU_037612_7_1_6"/>
<keyword evidence="2" id="KW-1185">Reference proteome</keyword>
<dbReference type="RefSeq" id="WP_014403732.1">
    <property type="nucleotide sequence ID" value="NC_017033.1"/>
</dbReference>
<dbReference type="eggNOG" id="COG0455">
    <property type="taxonomic scope" value="Bacteria"/>
</dbReference>
<dbReference type="AlphaFoldDB" id="H8L5Y6"/>
<sequence length="236" mass="25220">MIRAGLRGMRGGAGCTSLTAGLAYSLSLLGKSVLCVDMCASNQLRLHFNHPLQAVEGWSRRDGTDVRSACFELSSKLAVLPHGGHRDADITAQGPGPELEALTAGFDWVLFDLGSSSPAPARPDLSLDIELRVLPLDVAAVMRLDRADLQADAPPLLINRYNPTRPLQRDLVTLLDSFSDLATVSQKVHEDPAFEEALASKMPVGYYASQSMACQDLTGLATWCLSHAAHGSAPRG</sequence>
<dbReference type="Gene3D" id="3.40.50.300">
    <property type="entry name" value="P-loop containing nucleotide triphosphate hydrolases"/>
    <property type="match status" value="1"/>
</dbReference>
<gene>
    <name evidence="1" type="ordered locus">Fraau_2362</name>
</gene>
<accession>H8L5Y6</accession>
<protein>
    <submittedName>
        <fullName evidence="1">YhjQ protein</fullName>
    </submittedName>
</protein>
<dbReference type="SUPFAM" id="SSF52540">
    <property type="entry name" value="P-loop containing nucleoside triphosphate hydrolases"/>
    <property type="match status" value="1"/>
</dbReference>
<organism evidence="1 2">
    <name type="scientific">Frateuria aurantia (strain ATCC 33424 / DSM 6220 / KCTC 2777 / LMG 1558 / NBRC 3245 / NCIMB 13370)</name>
    <name type="common">Acetobacter aurantius</name>
    <dbReference type="NCBI Taxonomy" id="767434"/>
    <lineage>
        <taxon>Bacteria</taxon>
        <taxon>Pseudomonadati</taxon>
        <taxon>Pseudomonadota</taxon>
        <taxon>Gammaproteobacteria</taxon>
        <taxon>Lysobacterales</taxon>
        <taxon>Rhodanobacteraceae</taxon>
        <taxon>Frateuria</taxon>
    </lineage>
</organism>
<evidence type="ECO:0000313" key="1">
    <source>
        <dbReference type="EMBL" id="AFC86729.1"/>
    </source>
</evidence>
<dbReference type="Proteomes" id="UP000005234">
    <property type="component" value="Chromosome"/>
</dbReference>
<dbReference type="EMBL" id="CP003350">
    <property type="protein sequence ID" value="AFC86729.1"/>
    <property type="molecule type" value="Genomic_DNA"/>
</dbReference>